<sequence>MLYLFAVIFGFGYGGLAALMSPVPAELFGLRSLGTIVGAVMCSFTIGGAIGPVLAGSIFDMTGSYNSAFLTCVAVGVTGIILSALLRSTSSPG</sequence>
<evidence type="ECO:0000256" key="1">
    <source>
        <dbReference type="SAM" id="Phobius"/>
    </source>
</evidence>
<reference evidence="3" key="1">
    <citation type="journal article" date="2014" name="Front. Microbiol.">
        <title>High frequency of phylogenetically diverse reductive dehalogenase-homologous genes in deep subseafloor sedimentary metagenomes.</title>
        <authorList>
            <person name="Kawai M."/>
            <person name="Futagami T."/>
            <person name="Toyoda A."/>
            <person name="Takaki Y."/>
            <person name="Nishi S."/>
            <person name="Hori S."/>
            <person name="Arai W."/>
            <person name="Tsubouchi T."/>
            <person name="Morono Y."/>
            <person name="Uchiyama I."/>
            <person name="Ito T."/>
            <person name="Fujiyama A."/>
            <person name="Inagaki F."/>
            <person name="Takami H."/>
        </authorList>
    </citation>
    <scope>NUCLEOTIDE SEQUENCE</scope>
    <source>
        <strain evidence="3">Expedition CK06-06</strain>
    </source>
</reference>
<accession>X1EKW7</accession>
<evidence type="ECO:0000259" key="2">
    <source>
        <dbReference type="PROSITE" id="PS50850"/>
    </source>
</evidence>
<dbReference type="PROSITE" id="PS50850">
    <property type="entry name" value="MFS"/>
    <property type="match status" value="1"/>
</dbReference>
<feature type="transmembrane region" description="Helical" evidence="1">
    <location>
        <begin position="67"/>
        <end position="86"/>
    </location>
</feature>
<dbReference type="SUPFAM" id="SSF103473">
    <property type="entry name" value="MFS general substrate transporter"/>
    <property type="match status" value="1"/>
</dbReference>
<keyword evidence="1" id="KW-0472">Membrane</keyword>
<organism evidence="3">
    <name type="scientific">marine sediment metagenome</name>
    <dbReference type="NCBI Taxonomy" id="412755"/>
    <lineage>
        <taxon>unclassified sequences</taxon>
        <taxon>metagenomes</taxon>
        <taxon>ecological metagenomes</taxon>
    </lineage>
</organism>
<dbReference type="AlphaFoldDB" id="X1EKW7"/>
<evidence type="ECO:0000313" key="3">
    <source>
        <dbReference type="EMBL" id="GAH33971.1"/>
    </source>
</evidence>
<protein>
    <recommendedName>
        <fullName evidence="2">Major facilitator superfamily (MFS) profile domain-containing protein</fullName>
    </recommendedName>
</protein>
<dbReference type="InterPro" id="IPR011701">
    <property type="entry name" value="MFS"/>
</dbReference>
<dbReference type="InterPro" id="IPR020846">
    <property type="entry name" value="MFS_dom"/>
</dbReference>
<feature type="transmembrane region" description="Helical" evidence="1">
    <location>
        <begin position="33"/>
        <end position="55"/>
    </location>
</feature>
<dbReference type="InterPro" id="IPR036259">
    <property type="entry name" value="MFS_trans_sf"/>
</dbReference>
<dbReference type="Gene3D" id="1.20.1250.20">
    <property type="entry name" value="MFS general substrate transporter like domains"/>
    <property type="match status" value="1"/>
</dbReference>
<keyword evidence="1" id="KW-1133">Transmembrane helix</keyword>
<dbReference type="Pfam" id="PF07690">
    <property type="entry name" value="MFS_1"/>
    <property type="match status" value="1"/>
</dbReference>
<gene>
    <name evidence="3" type="ORF">S03H2_17812</name>
</gene>
<feature type="non-terminal residue" evidence="3">
    <location>
        <position position="93"/>
    </location>
</feature>
<keyword evidence="1" id="KW-0812">Transmembrane</keyword>
<name>X1EKW7_9ZZZZ</name>
<feature type="domain" description="Major facilitator superfamily (MFS) profile" evidence="2">
    <location>
        <begin position="1"/>
        <end position="93"/>
    </location>
</feature>
<comment type="caution">
    <text evidence="3">The sequence shown here is derived from an EMBL/GenBank/DDBJ whole genome shotgun (WGS) entry which is preliminary data.</text>
</comment>
<proteinExistence type="predicted"/>
<dbReference type="EMBL" id="BARU01009209">
    <property type="protein sequence ID" value="GAH33971.1"/>
    <property type="molecule type" value="Genomic_DNA"/>
</dbReference>
<dbReference type="GO" id="GO:0022857">
    <property type="term" value="F:transmembrane transporter activity"/>
    <property type="evidence" value="ECO:0007669"/>
    <property type="project" value="InterPro"/>
</dbReference>